<evidence type="ECO:0000313" key="8">
    <source>
        <dbReference type="EMBL" id="KAI9176599.1"/>
    </source>
</evidence>
<feature type="domain" description="SCP" evidence="7">
    <location>
        <begin position="34"/>
        <end position="165"/>
    </location>
</feature>
<dbReference type="FunFam" id="3.40.33.10:FF:000006">
    <property type="entry name" value="Putative pathogenesis-related protein 1"/>
    <property type="match status" value="1"/>
</dbReference>
<dbReference type="SUPFAM" id="SSF55797">
    <property type="entry name" value="PR-1-like"/>
    <property type="match status" value="1"/>
</dbReference>
<dbReference type="EMBL" id="JAJSOW010000102">
    <property type="protein sequence ID" value="KAI9176599.1"/>
    <property type="molecule type" value="Genomic_DNA"/>
</dbReference>
<comment type="caution">
    <text evidence="8">The sequence shown here is derived from an EMBL/GenBank/DDBJ whole genome shotgun (WGS) entry which is preliminary data.</text>
</comment>
<feature type="chain" id="PRO_5041948440" description="Pathogenesis-related protein 1" evidence="6">
    <location>
        <begin position="33"/>
        <end position="282"/>
    </location>
</feature>
<dbReference type="AlphaFoldDB" id="A0AAD5IST7"/>
<reference evidence="8" key="2">
    <citation type="submission" date="2023-02" db="EMBL/GenBank/DDBJ databases">
        <authorList>
            <person name="Swenson N.G."/>
            <person name="Wegrzyn J.L."/>
            <person name="Mcevoy S.L."/>
        </authorList>
    </citation>
    <scope>NUCLEOTIDE SEQUENCE</scope>
    <source>
        <strain evidence="8">91603</strain>
        <tissue evidence="8">Leaf</tissue>
    </source>
</reference>
<evidence type="ECO:0000313" key="9">
    <source>
        <dbReference type="Proteomes" id="UP001064489"/>
    </source>
</evidence>
<dbReference type="Gene3D" id="3.40.33.10">
    <property type="entry name" value="CAP"/>
    <property type="match status" value="1"/>
</dbReference>
<feature type="signal peptide" evidence="6">
    <location>
        <begin position="1"/>
        <end position="32"/>
    </location>
</feature>
<dbReference type="PRINTS" id="PR00837">
    <property type="entry name" value="V5TPXLIKE"/>
</dbReference>
<proteinExistence type="inferred from homology"/>
<dbReference type="GO" id="GO:0098542">
    <property type="term" value="P:defense response to other organism"/>
    <property type="evidence" value="ECO:0007669"/>
    <property type="project" value="UniProtKB-ARBA"/>
</dbReference>
<sequence>MLLLSRGSNMLAKIQLSLGYVLVLALIHPNYAQDSPDDFLNAHNEARSEVGLRNLTWNNTVASYAQNFSNQRMEDCNLVHSEGPYGENLAWGSGNLSGIEAVGLWVSEKAIYDPERNTCINDGVCGHYTLLVLEVSQHLGCGKVQCKTGGSFICCNYDPPGIFVGRRPYPFEINHTAPTPEAVAPNSASLLPPLITPNVNAEAVPPNHDFPPFLYPPVIGGVEPNSEDRRKKVGLVAIQVLNFESPLPILPCKMPVPNYDVPTAPTVGSCSSQSLMSLTVPR</sequence>
<evidence type="ECO:0000256" key="4">
    <source>
        <dbReference type="ARBA" id="ARBA00023157"/>
    </source>
</evidence>
<dbReference type="Proteomes" id="UP001064489">
    <property type="component" value="Chromosome 5"/>
</dbReference>
<reference evidence="8" key="1">
    <citation type="journal article" date="2022" name="Plant J.">
        <title>Strategies of tolerance reflected in two North American maple genomes.</title>
        <authorList>
            <person name="McEvoy S.L."/>
            <person name="Sezen U.U."/>
            <person name="Trouern-Trend A."/>
            <person name="McMahon S.M."/>
            <person name="Schaberg P.G."/>
            <person name="Yang J."/>
            <person name="Wegrzyn J.L."/>
            <person name="Swenson N.G."/>
        </authorList>
    </citation>
    <scope>NUCLEOTIDE SEQUENCE</scope>
    <source>
        <strain evidence="8">91603</strain>
    </source>
</reference>
<comment type="similarity">
    <text evidence="1">Belongs to the CRISP family.</text>
</comment>
<evidence type="ECO:0000259" key="7">
    <source>
        <dbReference type="SMART" id="SM00198"/>
    </source>
</evidence>
<keyword evidence="9" id="KW-1185">Reference proteome</keyword>
<name>A0AAD5IST7_ACENE</name>
<dbReference type="Pfam" id="PF00188">
    <property type="entry name" value="CAP"/>
    <property type="match status" value="1"/>
</dbReference>
<evidence type="ECO:0000256" key="3">
    <source>
        <dbReference type="ARBA" id="ARBA00022821"/>
    </source>
</evidence>
<gene>
    <name evidence="8" type="ORF">LWI28_004883</name>
</gene>
<dbReference type="CDD" id="cd05381">
    <property type="entry name" value="CAP_PR-1"/>
    <property type="match status" value="1"/>
</dbReference>
<dbReference type="InterPro" id="IPR035940">
    <property type="entry name" value="CAP_sf"/>
</dbReference>
<dbReference type="PANTHER" id="PTHR10334">
    <property type="entry name" value="CYSTEINE-RICH SECRETORY PROTEIN-RELATED"/>
    <property type="match status" value="1"/>
</dbReference>
<keyword evidence="4" id="KW-1015">Disulfide bond</keyword>
<protein>
    <recommendedName>
        <fullName evidence="5">Pathogenesis-related protein 1</fullName>
    </recommendedName>
</protein>
<dbReference type="SMART" id="SM00198">
    <property type="entry name" value="SCP"/>
    <property type="match status" value="1"/>
</dbReference>
<keyword evidence="2 6" id="KW-0732">Signal</keyword>
<dbReference type="InterPro" id="IPR001283">
    <property type="entry name" value="CRISP-related"/>
</dbReference>
<keyword evidence="3" id="KW-0611">Plant defense</keyword>
<dbReference type="InterPro" id="IPR014044">
    <property type="entry name" value="CAP_dom"/>
</dbReference>
<accession>A0AAD5IST7</accession>
<evidence type="ECO:0000256" key="2">
    <source>
        <dbReference type="ARBA" id="ARBA00022729"/>
    </source>
</evidence>
<evidence type="ECO:0000256" key="1">
    <source>
        <dbReference type="ARBA" id="ARBA00009923"/>
    </source>
</evidence>
<organism evidence="8 9">
    <name type="scientific">Acer negundo</name>
    <name type="common">Box elder</name>
    <dbReference type="NCBI Taxonomy" id="4023"/>
    <lineage>
        <taxon>Eukaryota</taxon>
        <taxon>Viridiplantae</taxon>
        <taxon>Streptophyta</taxon>
        <taxon>Embryophyta</taxon>
        <taxon>Tracheophyta</taxon>
        <taxon>Spermatophyta</taxon>
        <taxon>Magnoliopsida</taxon>
        <taxon>eudicotyledons</taxon>
        <taxon>Gunneridae</taxon>
        <taxon>Pentapetalae</taxon>
        <taxon>rosids</taxon>
        <taxon>malvids</taxon>
        <taxon>Sapindales</taxon>
        <taxon>Sapindaceae</taxon>
        <taxon>Hippocastanoideae</taxon>
        <taxon>Acereae</taxon>
        <taxon>Acer</taxon>
    </lineage>
</organism>
<evidence type="ECO:0000256" key="6">
    <source>
        <dbReference type="SAM" id="SignalP"/>
    </source>
</evidence>
<evidence type="ECO:0000256" key="5">
    <source>
        <dbReference type="ARBA" id="ARBA00073092"/>
    </source>
</evidence>